<accession>A0ACB7STT3</accession>
<sequence>MQHVDARSPSPQEDGFRSTERLIPPEQRQPRARTLGQRIHRLLGYPNTTGKEELIVVGLLAGMLLAGVLVGAAFMPKGAENDRMAALKLKFTDPSIHTVTTAATTTAASTTKKNATKPKVKARHFKRRNEEQPTTGVIEAGHDTDEAEETTTPEVEEQDEGDSEKKTKGCCLLRALRRPIKKPSTKTTTARQRVGEVGLDFRPSDRQLAVAAALPGATGRKDGGDQAVLGKRQSRAALVTPC</sequence>
<evidence type="ECO:0000313" key="2">
    <source>
        <dbReference type="Proteomes" id="UP000821845"/>
    </source>
</evidence>
<evidence type="ECO:0000313" key="1">
    <source>
        <dbReference type="EMBL" id="KAH6938612.1"/>
    </source>
</evidence>
<keyword evidence="2" id="KW-1185">Reference proteome</keyword>
<organism evidence="1 2">
    <name type="scientific">Hyalomma asiaticum</name>
    <name type="common">Tick</name>
    <dbReference type="NCBI Taxonomy" id="266040"/>
    <lineage>
        <taxon>Eukaryota</taxon>
        <taxon>Metazoa</taxon>
        <taxon>Ecdysozoa</taxon>
        <taxon>Arthropoda</taxon>
        <taxon>Chelicerata</taxon>
        <taxon>Arachnida</taxon>
        <taxon>Acari</taxon>
        <taxon>Parasitiformes</taxon>
        <taxon>Ixodida</taxon>
        <taxon>Ixodoidea</taxon>
        <taxon>Ixodidae</taxon>
        <taxon>Hyalomminae</taxon>
        <taxon>Hyalomma</taxon>
    </lineage>
</organism>
<dbReference type="Proteomes" id="UP000821845">
    <property type="component" value="Chromosome 2"/>
</dbReference>
<proteinExistence type="predicted"/>
<reference evidence="1" key="1">
    <citation type="submission" date="2020-05" db="EMBL/GenBank/DDBJ databases">
        <title>Large-scale comparative analyses of tick genomes elucidate their genetic diversity and vector capacities.</title>
        <authorList>
            <person name="Jia N."/>
            <person name="Wang J."/>
            <person name="Shi W."/>
            <person name="Du L."/>
            <person name="Sun Y."/>
            <person name="Zhan W."/>
            <person name="Jiang J."/>
            <person name="Wang Q."/>
            <person name="Zhang B."/>
            <person name="Ji P."/>
            <person name="Sakyi L.B."/>
            <person name="Cui X."/>
            <person name="Yuan T."/>
            <person name="Jiang B."/>
            <person name="Yang W."/>
            <person name="Lam T.T.-Y."/>
            <person name="Chang Q."/>
            <person name="Ding S."/>
            <person name="Wang X."/>
            <person name="Zhu J."/>
            <person name="Ruan X."/>
            <person name="Zhao L."/>
            <person name="Wei J."/>
            <person name="Que T."/>
            <person name="Du C."/>
            <person name="Cheng J."/>
            <person name="Dai P."/>
            <person name="Han X."/>
            <person name="Huang E."/>
            <person name="Gao Y."/>
            <person name="Liu J."/>
            <person name="Shao H."/>
            <person name="Ye R."/>
            <person name="Li L."/>
            <person name="Wei W."/>
            <person name="Wang X."/>
            <person name="Wang C."/>
            <person name="Yang T."/>
            <person name="Huo Q."/>
            <person name="Li W."/>
            <person name="Guo W."/>
            <person name="Chen H."/>
            <person name="Zhou L."/>
            <person name="Ni X."/>
            <person name="Tian J."/>
            <person name="Zhou Y."/>
            <person name="Sheng Y."/>
            <person name="Liu T."/>
            <person name="Pan Y."/>
            <person name="Xia L."/>
            <person name="Li J."/>
            <person name="Zhao F."/>
            <person name="Cao W."/>
        </authorList>
    </citation>
    <scope>NUCLEOTIDE SEQUENCE</scope>
    <source>
        <strain evidence="1">Hyas-2018</strain>
    </source>
</reference>
<dbReference type="EMBL" id="CM023482">
    <property type="protein sequence ID" value="KAH6938612.1"/>
    <property type="molecule type" value="Genomic_DNA"/>
</dbReference>
<comment type="caution">
    <text evidence="1">The sequence shown here is derived from an EMBL/GenBank/DDBJ whole genome shotgun (WGS) entry which is preliminary data.</text>
</comment>
<protein>
    <submittedName>
        <fullName evidence="1">Uncharacterized protein</fullName>
    </submittedName>
</protein>
<name>A0ACB7STT3_HYAAI</name>
<gene>
    <name evidence="1" type="ORF">HPB50_011140</name>
</gene>